<proteinExistence type="inferred from homology"/>
<dbReference type="CDD" id="cd01428">
    <property type="entry name" value="ADK"/>
    <property type="match status" value="1"/>
</dbReference>
<comment type="catalytic activity">
    <reaction evidence="1">
        <text>AMP + ATP = 2 ADP</text>
        <dbReference type="Rhea" id="RHEA:12973"/>
        <dbReference type="ChEBI" id="CHEBI:30616"/>
        <dbReference type="ChEBI" id="CHEBI:456215"/>
        <dbReference type="ChEBI" id="CHEBI:456216"/>
        <dbReference type="EC" id="2.7.4.3"/>
    </reaction>
</comment>
<dbReference type="EC" id="2.7.4.3" evidence="3"/>
<evidence type="ECO:0000256" key="8">
    <source>
        <dbReference type="ARBA" id="ARBA00022840"/>
    </source>
</evidence>
<reference evidence="10" key="1">
    <citation type="submission" date="2023-07" db="EMBL/GenBank/DDBJ databases">
        <title>Chromosome-level genome assembly of Artemia franciscana.</title>
        <authorList>
            <person name="Jo E."/>
        </authorList>
    </citation>
    <scope>NUCLEOTIDE SEQUENCE</scope>
    <source>
        <tissue evidence="10">Whole body</tissue>
    </source>
</reference>
<keyword evidence="8" id="KW-0067">ATP-binding</keyword>
<dbReference type="HAMAP" id="MF_00235">
    <property type="entry name" value="Adenylate_kinase_Adk"/>
    <property type="match status" value="1"/>
</dbReference>
<sequence>MAEADICKRPIIFIVGGPGCGKGTQCDRIVSKYGFTHLSTGDLLREEVASGSDRGQNLTAIMERGELVPLETVMQLLKEAILSKVESSKGFLIDGYPREVAQGILFEKEIAPCSAIIYFEASDETMTKRLLGRSLSSGRVDDNEVTIKKRLDTFHTHSKPVIDYYGAKVKTINAERDRELVFADVAAFLDTMLTV</sequence>
<accession>A0AA88L246</accession>
<dbReference type="InterPro" id="IPR027417">
    <property type="entry name" value="P-loop_NTPase"/>
</dbReference>
<dbReference type="InterPro" id="IPR033690">
    <property type="entry name" value="Adenylat_kinase_CS"/>
</dbReference>
<dbReference type="GO" id="GO:0004017">
    <property type="term" value="F:AMP kinase activity"/>
    <property type="evidence" value="ECO:0007669"/>
    <property type="project" value="UniProtKB-EC"/>
</dbReference>
<keyword evidence="6" id="KW-0547">Nucleotide-binding</keyword>
<protein>
    <recommendedName>
        <fullName evidence="3">adenylate kinase</fullName>
        <ecNumber evidence="3">2.7.4.3</ecNumber>
    </recommendedName>
</protein>
<dbReference type="NCBIfam" id="TIGR01360">
    <property type="entry name" value="aden_kin_iso1"/>
    <property type="match status" value="1"/>
</dbReference>
<dbReference type="AlphaFoldDB" id="A0AA88L246"/>
<evidence type="ECO:0000313" key="11">
    <source>
        <dbReference type="Proteomes" id="UP001187531"/>
    </source>
</evidence>
<dbReference type="FunFam" id="3.40.50.300:FF:000315">
    <property type="entry name" value="Adenylate kinase 1"/>
    <property type="match status" value="1"/>
</dbReference>
<dbReference type="PROSITE" id="PS00113">
    <property type="entry name" value="ADENYLATE_KINASE"/>
    <property type="match status" value="1"/>
</dbReference>
<dbReference type="EMBL" id="JAVRJZ010000021">
    <property type="protein sequence ID" value="KAK2704940.1"/>
    <property type="molecule type" value="Genomic_DNA"/>
</dbReference>
<evidence type="ECO:0000256" key="4">
    <source>
        <dbReference type="ARBA" id="ARBA00022490"/>
    </source>
</evidence>
<comment type="similarity">
    <text evidence="9">Belongs to the adenylate kinase family.</text>
</comment>
<evidence type="ECO:0000256" key="2">
    <source>
        <dbReference type="ARBA" id="ARBA00004496"/>
    </source>
</evidence>
<dbReference type="GO" id="GO:0005524">
    <property type="term" value="F:ATP binding"/>
    <property type="evidence" value="ECO:0007669"/>
    <property type="project" value="UniProtKB-KW"/>
</dbReference>
<gene>
    <name evidence="10" type="ORF">QYM36_017104</name>
</gene>
<comment type="caution">
    <text evidence="10">The sequence shown here is derived from an EMBL/GenBank/DDBJ whole genome shotgun (WGS) entry which is preliminary data.</text>
</comment>
<dbReference type="PRINTS" id="PR00094">
    <property type="entry name" value="ADENYLTKNASE"/>
</dbReference>
<comment type="subcellular location">
    <subcellularLocation>
        <location evidence="2">Cytoplasm</location>
    </subcellularLocation>
</comment>
<dbReference type="InterPro" id="IPR000850">
    <property type="entry name" value="Adenylat/UMP-CMP_kin"/>
</dbReference>
<keyword evidence="11" id="KW-1185">Reference proteome</keyword>
<evidence type="ECO:0000256" key="3">
    <source>
        <dbReference type="ARBA" id="ARBA00012955"/>
    </source>
</evidence>
<dbReference type="PANTHER" id="PTHR23359">
    <property type="entry name" value="NUCLEOTIDE KINASE"/>
    <property type="match status" value="1"/>
</dbReference>
<dbReference type="GO" id="GO:0046034">
    <property type="term" value="P:ATP metabolic process"/>
    <property type="evidence" value="ECO:0007669"/>
    <property type="project" value="InterPro"/>
</dbReference>
<dbReference type="GO" id="GO:0005737">
    <property type="term" value="C:cytoplasm"/>
    <property type="evidence" value="ECO:0007669"/>
    <property type="project" value="UniProtKB-SubCell"/>
</dbReference>
<evidence type="ECO:0000256" key="6">
    <source>
        <dbReference type="ARBA" id="ARBA00022741"/>
    </source>
</evidence>
<dbReference type="Pfam" id="PF00406">
    <property type="entry name" value="ADK"/>
    <property type="match status" value="1"/>
</dbReference>
<evidence type="ECO:0000256" key="7">
    <source>
        <dbReference type="ARBA" id="ARBA00022777"/>
    </source>
</evidence>
<keyword evidence="5 9" id="KW-0808">Transferase</keyword>
<keyword evidence="7 9" id="KW-0418">Kinase</keyword>
<evidence type="ECO:0000256" key="1">
    <source>
        <dbReference type="ARBA" id="ARBA00000582"/>
    </source>
</evidence>
<evidence type="ECO:0000256" key="5">
    <source>
        <dbReference type="ARBA" id="ARBA00022679"/>
    </source>
</evidence>
<organism evidence="10 11">
    <name type="scientific">Artemia franciscana</name>
    <name type="common">Brine shrimp</name>
    <name type="synonym">Artemia sanfranciscana</name>
    <dbReference type="NCBI Taxonomy" id="6661"/>
    <lineage>
        <taxon>Eukaryota</taxon>
        <taxon>Metazoa</taxon>
        <taxon>Ecdysozoa</taxon>
        <taxon>Arthropoda</taxon>
        <taxon>Crustacea</taxon>
        <taxon>Branchiopoda</taxon>
        <taxon>Anostraca</taxon>
        <taxon>Artemiidae</taxon>
        <taxon>Artemia</taxon>
    </lineage>
</organism>
<dbReference type="Proteomes" id="UP001187531">
    <property type="component" value="Unassembled WGS sequence"/>
</dbReference>
<evidence type="ECO:0000313" key="10">
    <source>
        <dbReference type="EMBL" id="KAK2704940.1"/>
    </source>
</evidence>
<keyword evidence="4" id="KW-0963">Cytoplasm</keyword>
<dbReference type="InterPro" id="IPR006267">
    <property type="entry name" value="AK1/5"/>
</dbReference>
<evidence type="ECO:0000256" key="9">
    <source>
        <dbReference type="RuleBase" id="RU003330"/>
    </source>
</evidence>
<dbReference type="SUPFAM" id="SSF52540">
    <property type="entry name" value="P-loop containing nucleoside triphosphate hydrolases"/>
    <property type="match status" value="1"/>
</dbReference>
<dbReference type="Gene3D" id="3.40.50.300">
    <property type="entry name" value="P-loop containing nucleotide triphosphate hydrolases"/>
    <property type="match status" value="1"/>
</dbReference>
<name>A0AA88L246_ARTSF</name>